<protein>
    <recommendedName>
        <fullName evidence="3">histidine kinase</fullName>
        <ecNumber evidence="3">2.7.13.3</ecNumber>
    </recommendedName>
</protein>
<evidence type="ECO:0000259" key="10">
    <source>
        <dbReference type="PROSITE" id="PS50109"/>
    </source>
</evidence>
<evidence type="ECO:0000256" key="9">
    <source>
        <dbReference type="ARBA" id="ARBA00023012"/>
    </source>
</evidence>
<proteinExistence type="predicted"/>
<dbReference type="Pfam" id="PF02518">
    <property type="entry name" value="HATPase_c"/>
    <property type="match status" value="1"/>
</dbReference>
<reference evidence="11 12" key="1">
    <citation type="submission" date="2022-10" db="EMBL/GenBank/DDBJ databases">
        <title>Comparative genomic analysis of Cohnella hashimotonis sp. nov., isolated from the International Space Station.</title>
        <authorList>
            <person name="Simpson A."/>
            <person name="Venkateswaran K."/>
        </authorList>
    </citation>
    <scope>NUCLEOTIDE SEQUENCE [LARGE SCALE GENOMIC DNA]</scope>
    <source>
        <strain evidence="11 12">DSM 18997</strain>
    </source>
</reference>
<evidence type="ECO:0000313" key="12">
    <source>
        <dbReference type="Proteomes" id="UP001153387"/>
    </source>
</evidence>
<dbReference type="InterPro" id="IPR005467">
    <property type="entry name" value="His_kinase_dom"/>
</dbReference>
<evidence type="ECO:0000256" key="4">
    <source>
        <dbReference type="ARBA" id="ARBA00022553"/>
    </source>
</evidence>
<evidence type="ECO:0000256" key="2">
    <source>
        <dbReference type="ARBA" id="ARBA00004370"/>
    </source>
</evidence>
<evidence type="ECO:0000313" key="11">
    <source>
        <dbReference type="EMBL" id="MDG0789553.1"/>
    </source>
</evidence>
<dbReference type="GO" id="GO:0005886">
    <property type="term" value="C:plasma membrane"/>
    <property type="evidence" value="ECO:0007669"/>
    <property type="project" value="TreeGrafter"/>
</dbReference>
<evidence type="ECO:0000256" key="3">
    <source>
        <dbReference type="ARBA" id="ARBA00012438"/>
    </source>
</evidence>
<keyword evidence="12" id="KW-1185">Reference proteome</keyword>
<dbReference type="PROSITE" id="PS50109">
    <property type="entry name" value="HIS_KIN"/>
    <property type="match status" value="1"/>
</dbReference>
<name>A0A9X4KCI3_9BACL</name>
<dbReference type="PANTHER" id="PTHR45453:SF1">
    <property type="entry name" value="PHOSPHATE REGULON SENSOR PROTEIN PHOR"/>
    <property type="match status" value="1"/>
</dbReference>
<evidence type="ECO:0000256" key="7">
    <source>
        <dbReference type="ARBA" id="ARBA00022777"/>
    </source>
</evidence>
<dbReference type="Gene3D" id="3.30.565.10">
    <property type="entry name" value="Histidine kinase-like ATPase, C-terminal domain"/>
    <property type="match status" value="1"/>
</dbReference>
<evidence type="ECO:0000256" key="1">
    <source>
        <dbReference type="ARBA" id="ARBA00000085"/>
    </source>
</evidence>
<dbReference type="PANTHER" id="PTHR45453">
    <property type="entry name" value="PHOSPHATE REGULON SENSOR PROTEIN PHOR"/>
    <property type="match status" value="1"/>
</dbReference>
<keyword evidence="9" id="KW-0902">Two-component regulatory system</keyword>
<keyword evidence="7 11" id="KW-0418">Kinase</keyword>
<feature type="domain" description="Histidine kinase" evidence="10">
    <location>
        <begin position="1"/>
        <end position="49"/>
    </location>
</feature>
<comment type="caution">
    <text evidence="11">The sequence shown here is derived from an EMBL/GenBank/DDBJ whole genome shotgun (WGS) entry which is preliminary data.</text>
</comment>
<evidence type="ECO:0000256" key="5">
    <source>
        <dbReference type="ARBA" id="ARBA00022679"/>
    </source>
</evidence>
<dbReference type="GO" id="GO:0004721">
    <property type="term" value="F:phosphoprotein phosphatase activity"/>
    <property type="evidence" value="ECO:0007669"/>
    <property type="project" value="TreeGrafter"/>
</dbReference>
<keyword evidence="6" id="KW-0547">Nucleotide-binding</keyword>
<dbReference type="Proteomes" id="UP001153387">
    <property type="component" value="Unassembled WGS sequence"/>
</dbReference>
<gene>
    <name evidence="11" type="ORF">OMP38_00775</name>
</gene>
<keyword evidence="4" id="KW-0597">Phosphoprotein</keyword>
<dbReference type="GO" id="GO:0000155">
    <property type="term" value="F:phosphorelay sensor kinase activity"/>
    <property type="evidence" value="ECO:0007669"/>
    <property type="project" value="TreeGrafter"/>
</dbReference>
<evidence type="ECO:0000256" key="8">
    <source>
        <dbReference type="ARBA" id="ARBA00022840"/>
    </source>
</evidence>
<dbReference type="SUPFAM" id="SSF55874">
    <property type="entry name" value="ATPase domain of HSP90 chaperone/DNA topoisomerase II/histidine kinase"/>
    <property type="match status" value="1"/>
</dbReference>
<comment type="catalytic activity">
    <reaction evidence="1">
        <text>ATP + protein L-histidine = ADP + protein N-phospho-L-histidine.</text>
        <dbReference type="EC" id="2.7.13.3"/>
    </reaction>
</comment>
<dbReference type="AlphaFoldDB" id="A0A9X4KCI3"/>
<sequence>MDEARHRATGGSGLGLSIAKRIIDLHGGTVEVFSKPGSGTTIAIALPYK</sequence>
<dbReference type="InterPro" id="IPR004358">
    <property type="entry name" value="Sig_transdc_His_kin-like_C"/>
</dbReference>
<dbReference type="GO" id="GO:0016036">
    <property type="term" value="P:cellular response to phosphate starvation"/>
    <property type="evidence" value="ECO:0007669"/>
    <property type="project" value="TreeGrafter"/>
</dbReference>
<comment type="subcellular location">
    <subcellularLocation>
        <location evidence="2">Membrane</location>
    </subcellularLocation>
</comment>
<dbReference type="GO" id="GO:0005524">
    <property type="term" value="F:ATP binding"/>
    <property type="evidence" value="ECO:0007669"/>
    <property type="project" value="UniProtKB-KW"/>
</dbReference>
<organism evidence="11 12">
    <name type="scientific">Cohnella ginsengisoli</name>
    <dbReference type="NCBI Taxonomy" id="425004"/>
    <lineage>
        <taxon>Bacteria</taxon>
        <taxon>Bacillati</taxon>
        <taxon>Bacillota</taxon>
        <taxon>Bacilli</taxon>
        <taxon>Bacillales</taxon>
        <taxon>Paenibacillaceae</taxon>
        <taxon>Cohnella</taxon>
    </lineage>
</organism>
<dbReference type="InterPro" id="IPR003594">
    <property type="entry name" value="HATPase_dom"/>
</dbReference>
<dbReference type="PRINTS" id="PR00344">
    <property type="entry name" value="BCTRLSENSOR"/>
</dbReference>
<dbReference type="InterPro" id="IPR036890">
    <property type="entry name" value="HATPase_C_sf"/>
</dbReference>
<dbReference type="InterPro" id="IPR050351">
    <property type="entry name" value="BphY/WalK/GraS-like"/>
</dbReference>
<accession>A0A9X4KCI3</accession>
<dbReference type="EC" id="2.7.13.3" evidence="3"/>
<evidence type="ECO:0000256" key="6">
    <source>
        <dbReference type="ARBA" id="ARBA00022741"/>
    </source>
</evidence>
<keyword evidence="8" id="KW-0067">ATP-binding</keyword>
<keyword evidence="5" id="KW-0808">Transferase</keyword>
<dbReference type="EMBL" id="JAPDHZ010000002">
    <property type="protein sequence ID" value="MDG0789553.1"/>
    <property type="molecule type" value="Genomic_DNA"/>
</dbReference>